<accession>A0A1G9IBH3</accession>
<dbReference type="SUPFAM" id="SSF48498">
    <property type="entry name" value="Tetracyclin repressor-like, C-terminal domain"/>
    <property type="match status" value="1"/>
</dbReference>
<dbReference type="AlphaFoldDB" id="A0A1G9IBH3"/>
<dbReference type="RefSeq" id="WP_093162955.1">
    <property type="nucleotide sequence ID" value="NZ_FNEK01000073.1"/>
</dbReference>
<dbReference type="Gene3D" id="1.10.357.10">
    <property type="entry name" value="Tetracycline Repressor, domain 2"/>
    <property type="match status" value="1"/>
</dbReference>
<dbReference type="InterPro" id="IPR025996">
    <property type="entry name" value="MT1864/Rv1816-like_C"/>
</dbReference>
<dbReference type="OrthoDB" id="7056813at2"/>
<evidence type="ECO:0000313" key="7">
    <source>
        <dbReference type="Proteomes" id="UP000199382"/>
    </source>
</evidence>
<dbReference type="EMBL" id="FNEK01000073">
    <property type="protein sequence ID" value="SDL22561.1"/>
    <property type="molecule type" value="Genomic_DNA"/>
</dbReference>
<dbReference type="Proteomes" id="UP000199382">
    <property type="component" value="Unassembled WGS sequence"/>
</dbReference>
<evidence type="ECO:0000256" key="3">
    <source>
        <dbReference type="ARBA" id="ARBA00023163"/>
    </source>
</evidence>
<dbReference type="Pfam" id="PF13305">
    <property type="entry name" value="TetR_C_33"/>
    <property type="match status" value="1"/>
</dbReference>
<sequence>MKKDSYHHKNLKNALIEEATRRLDADPDSDISLRGLARELGVSAMAPYAHFQNKVELLDAVALLGQEIFGNAMRRVAESDLRLEDRLFAFSEAYLDFLRDHPGQFHLMFNHGLRAEDDPVRRAGEANLAILHECIAADLPGADDATLTVITDLLYASVHGITMLSANDVLRSLHREDFDIRDLVRLQIQALTLKFQQMQGT</sequence>
<evidence type="ECO:0000256" key="1">
    <source>
        <dbReference type="ARBA" id="ARBA00023015"/>
    </source>
</evidence>
<gene>
    <name evidence="6" type="ORF">SAMN04488026_107326</name>
</gene>
<dbReference type="InterPro" id="IPR001647">
    <property type="entry name" value="HTH_TetR"/>
</dbReference>
<evidence type="ECO:0000313" key="6">
    <source>
        <dbReference type="EMBL" id="SDL22561.1"/>
    </source>
</evidence>
<name>A0A1G9IBH3_9RHOB</name>
<dbReference type="GO" id="GO:0003677">
    <property type="term" value="F:DNA binding"/>
    <property type="evidence" value="ECO:0007669"/>
    <property type="project" value="UniProtKB-UniRule"/>
</dbReference>
<keyword evidence="3" id="KW-0804">Transcription</keyword>
<keyword evidence="7" id="KW-1185">Reference proteome</keyword>
<keyword evidence="1" id="KW-0805">Transcription regulation</keyword>
<dbReference type="InterPro" id="IPR036271">
    <property type="entry name" value="Tet_transcr_reg_TetR-rel_C_sf"/>
</dbReference>
<proteinExistence type="predicted"/>
<keyword evidence="2 4" id="KW-0238">DNA-binding</keyword>
<organism evidence="6 7">
    <name type="scientific">Aliiruegeria lutimaris</name>
    <dbReference type="NCBI Taxonomy" id="571298"/>
    <lineage>
        <taxon>Bacteria</taxon>
        <taxon>Pseudomonadati</taxon>
        <taxon>Pseudomonadota</taxon>
        <taxon>Alphaproteobacteria</taxon>
        <taxon>Rhodobacterales</taxon>
        <taxon>Roseobacteraceae</taxon>
        <taxon>Aliiruegeria</taxon>
    </lineage>
</organism>
<feature type="DNA-binding region" description="H-T-H motif" evidence="4">
    <location>
        <begin position="32"/>
        <end position="51"/>
    </location>
</feature>
<dbReference type="SUPFAM" id="SSF46689">
    <property type="entry name" value="Homeodomain-like"/>
    <property type="match status" value="1"/>
</dbReference>
<evidence type="ECO:0000256" key="4">
    <source>
        <dbReference type="PROSITE-ProRule" id="PRU00335"/>
    </source>
</evidence>
<protein>
    <submittedName>
        <fullName evidence="6">Transcriptional regulator, TetR family</fullName>
    </submittedName>
</protein>
<dbReference type="InterPro" id="IPR009057">
    <property type="entry name" value="Homeodomain-like_sf"/>
</dbReference>
<evidence type="ECO:0000259" key="5">
    <source>
        <dbReference type="PROSITE" id="PS50977"/>
    </source>
</evidence>
<reference evidence="6 7" key="1">
    <citation type="submission" date="2016-10" db="EMBL/GenBank/DDBJ databases">
        <authorList>
            <person name="de Groot N.N."/>
        </authorList>
    </citation>
    <scope>NUCLEOTIDE SEQUENCE [LARGE SCALE GENOMIC DNA]</scope>
    <source>
        <strain evidence="6 7">DSM 25294</strain>
    </source>
</reference>
<evidence type="ECO:0000256" key="2">
    <source>
        <dbReference type="ARBA" id="ARBA00023125"/>
    </source>
</evidence>
<dbReference type="PROSITE" id="PS50977">
    <property type="entry name" value="HTH_TETR_2"/>
    <property type="match status" value="1"/>
</dbReference>
<dbReference type="STRING" id="571298.SAMN04488026_107326"/>
<feature type="domain" description="HTH tetR-type" evidence="5">
    <location>
        <begin position="9"/>
        <end position="69"/>
    </location>
</feature>